<dbReference type="OrthoDB" id="2392324at2759"/>
<dbReference type="Pfam" id="PF24882">
    <property type="entry name" value="WHD_ORC2"/>
    <property type="match status" value="1"/>
</dbReference>
<dbReference type="GO" id="GO:0005664">
    <property type="term" value="C:nuclear origin of replication recognition complex"/>
    <property type="evidence" value="ECO:0007669"/>
    <property type="project" value="TreeGrafter"/>
</dbReference>
<dbReference type="Proteomes" id="UP000789570">
    <property type="component" value="Unassembled WGS sequence"/>
</dbReference>
<reference evidence="2" key="1">
    <citation type="submission" date="2021-06" db="EMBL/GenBank/DDBJ databases">
        <authorList>
            <person name="Kallberg Y."/>
            <person name="Tangrot J."/>
            <person name="Rosling A."/>
        </authorList>
    </citation>
    <scope>NUCLEOTIDE SEQUENCE</scope>
    <source>
        <strain evidence="2">UK204</strain>
    </source>
</reference>
<dbReference type="EMBL" id="CAJVPQ010000001">
    <property type="protein sequence ID" value="CAG8435506.1"/>
    <property type="molecule type" value="Genomic_DNA"/>
</dbReference>
<feature type="domain" description="Origin recognition complex subunit 2 winged-helix" evidence="1">
    <location>
        <begin position="218"/>
        <end position="271"/>
    </location>
</feature>
<dbReference type="PANTHER" id="PTHR14052:SF0">
    <property type="entry name" value="ORIGIN RECOGNITION COMPLEX SUBUNIT 2"/>
    <property type="match status" value="1"/>
</dbReference>
<dbReference type="AlphaFoldDB" id="A0A9N8V5K0"/>
<dbReference type="GO" id="GO:0003688">
    <property type="term" value="F:DNA replication origin binding"/>
    <property type="evidence" value="ECO:0007669"/>
    <property type="project" value="TreeGrafter"/>
</dbReference>
<organism evidence="2 3">
    <name type="scientific">Funneliformis caledonium</name>
    <dbReference type="NCBI Taxonomy" id="1117310"/>
    <lineage>
        <taxon>Eukaryota</taxon>
        <taxon>Fungi</taxon>
        <taxon>Fungi incertae sedis</taxon>
        <taxon>Mucoromycota</taxon>
        <taxon>Glomeromycotina</taxon>
        <taxon>Glomeromycetes</taxon>
        <taxon>Glomerales</taxon>
        <taxon>Glomeraceae</taxon>
        <taxon>Funneliformis</taxon>
    </lineage>
</organism>
<protein>
    <submittedName>
        <fullName evidence="2">8459_t:CDS:1</fullName>
    </submittedName>
</protein>
<evidence type="ECO:0000259" key="1">
    <source>
        <dbReference type="Pfam" id="PF24882"/>
    </source>
</evidence>
<name>A0A9N8V5K0_9GLOM</name>
<accession>A0A9N8V5K0</accession>
<sequence length="454" mass="52168">MPVNRELKALVASMETYPTLASVEGKNIAERLKKRQRRKTISQIEAKRIELDDPFTVQQELEINTEESDSAWEPWEEVTPTRHYRRRPVIRRNTFIRPRVEMSTREKRRRFKTSKETQEGKKELDAVESLLTMANGKKVSQMMMTSKRVMGEINMRPPKPVLGELIPQVQSGPKKASNELKRKEIKSVLTSWNVHRRGMFVILADHIVTSTKKGETNGDSLDFRTLLEHCLENYICQDEKTFRHYLQDFYYHGLFLAKKTTCGEIRITIPAPLHDLKLLLSDKNLFGRGDGNIIDDNGIHEKQLVVWVKHPLHTDPVKVHVSYNADIADVKKVVRQELQPALDKESLGKVLLLSPKLGRLSPPTLIRKVVLDKDENLIVFVDNLESRLFLKTITTDRLPLQVNAPLCLKTDEAYIAVAKILMGSYSQQDITALRNSLCESSIESWSSRYSYAGR</sequence>
<comment type="caution">
    <text evidence="2">The sequence shown here is derived from an EMBL/GenBank/DDBJ whole genome shotgun (WGS) entry which is preliminary data.</text>
</comment>
<dbReference type="InterPro" id="IPR056773">
    <property type="entry name" value="WHD_ORC2"/>
</dbReference>
<dbReference type="GO" id="GO:0006260">
    <property type="term" value="P:DNA replication"/>
    <property type="evidence" value="ECO:0007669"/>
    <property type="project" value="InterPro"/>
</dbReference>
<evidence type="ECO:0000313" key="3">
    <source>
        <dbReference type="Proteomes" id="UP000789570"/>
    </source>
</evidence>
<keyword evidence="3" id="KW-1185">Reference proteome</keyword>
<dbReference type="InterPro" id="IPR007220">
    <property type="entry name" value="ORC2"/>
</dbReference>
<dbReference type="PANTHER" id="PTHR14052">
    <property type="entry name" value="ORIGIN RECOGNITION COMPLEX SUBUNIT 2"/>
    <property type="match status" value="1"/>
</dbReference>
<gene>
    <name evidence="2" type="ORF">FCALED_LOCUS5</name>
</gene>
<evidence type="ECO:0000313" key="2">
    <source>
        <dbReference type="EMBL" id="CAG8435506.1"/>
    </source>
</evidence>
<proteinExistence type="predicted"/>